<dbReference type="InterPro" id="IPR014722">
    <property type="entry name" value="Rib_uL2_dom2"/>
</dbReference>
<evidence type="ECO:0000313" key="2">
    <source>
        <dbReference type="Proteomes" id="UP000015104"/>
    </source>
</evidence>
<dbReference type="EnsemblMetazoa" id="tetur07g04720.1">
    <property type="protein sequence ID" value="tetur07g04720.1"/>
    <property type="gene ID" value="tetur07g04720"/>
</dbReference>
<dbReference type="Gene3D" id="2.30.30.30">
    <property type="match status" value="1"/>
</dbReference>
<organism evidence="1 2">
    <name type="scientific">Tetranychus urticae</name>
    <name type="common">Two-spotted spider mite</name>
    <dbReference type="NCBI Taxonomy" id="32264"/>
    <lineage>
        <taxon>Eukaryota</taxon>
        <taxon>Metazoa</taxon>
        <taxon>Ecdysozoa</taxon>
        <taxon>Arthropoda</taxon>
        <taxon>Chelicerata</taxon>
        <taxon>Arachnida</taxon>
        <taxon>Acari</taxon>
        <taxon>Acariformes</taxon>
        <taxon>Trombidiformes</taxon>
        <taxon>Prostigmata</taxon>
        <taxon>Eleutherengona</taxon>
        <taxon>Raphignathae</taxon>
        <taxon>Tetranychoidea</taxon>
        <taxon>Tetranychidae</taxon>
        <taxon>Tetranychus</taxon>
    </lineage>
</organism>
<name>T1K9F3_TETUR</name>
<dbReference type="EMBL" id="CAEY01001890">
    <property type="status" value="NOT_ANNOTATED_CDS"/>
    <property type="molecule type" value="Genomic_DNA"/>
</dbReference>
<accession>T1K9F3</accession>
<proteinExistence type="predicted"/>
<dbReference type="HOGENOM" id="CLU_1186343_0_0_1"/>
<reference evidence="1" key="2">
    <citation type="submission" date="2015-06" db="UniProtKB">
        <authorList>
            <consortium name="EnsemblMetazoa"/>
        </authorList>
    </citation>
    <scope>IDENTIFICATION</scope>
</reference>
<evidence type="ECO:0000313" key="1">
    <source>
        <dbReference type="EnsemblMetazoa" id="tetur07g04720.1"/>
    </source>
</evidence>
<dbReference type="Proteomes" id="UP000015104">
    <property type="component" value="Unassembled WGS sequence"/>
</dbReference>
<dbReference type="STRING" id="32264.T1K9F3"/>
<protein>
    <submittedName>
        <fullName evidence="1">Uncharacterized protein</fullName>
    </submittedName>
</protein>
<sequence>MAIDFEKDFSVYQLSIKFPDQNRALVSGPTTGVRRQPLSFQKMKLTKYILKDVHPTIGDKALSLKLKESDFFDQFNKSKTGQNLKNKEKGRPIYSLKKIASLRNGVSDLIKRQDPALERNGVYKSVVSCYRWCDRMHDYVTQTSPILNQNICRRSTIALDPLQRILIPSGIGRRSSFATINTPSSQIDALKIKLDITKLAEDLVGMVHNEVEYGDMQLICELWMNGANLNLIRFSLKSLLMLFKTQTAGLYLVSETRLASMMCRLPSLEFGQSRYLFTSTSFCFGRLVIDPYSGQPKTNDADPTEEAEKQFSADVQGIAESIANKILSDY</sequence>
<dbReference type="AlphaFoldDB" id="T1K9F3"/>
<keyword evidence="2" id="KW-1185">Reference proteome</keyword>
<reference evidence="2" key="1">
    <citation type="submission" date="2011-08" db="EMBL/GenBank/DDBJ databases">
        <authorList>
            <person name="Rombauts S."/>
        </authorList>
    </citation>
    <scope>NUCLEOTIDE SEQUENCE</scope>
    <source>
        <strain evidence="2">London</strain>
    </source>
</reference>